<dbReference type="EMBL" id="CP016379">
    <property type="protein sequence ID" value="AZR72290.1"/>
    <property type="molecule type" value="Genomic_DNA"/>
</dbReference>
<evidence type="ECO:0000313" key="1">
    <source>
        <dbReference type="EMBL" id="AZR72290.1"/>
    </source>
</evidence>
<name>A0A3Q9HNW8_9FIRM</name>
<evidence type="ECO:0000313" key="2">
    <source>
        <dbReference type="Proteomes" id="UP000267250"/>
    </source>
</evidence>
<accession>A0A3Q9HNW8</accession>
<dbReference type="KEGG" id="aft:BBF96_02095"/>
<dbReference type="SUPFAM" id="SSF52540">
    <property type="entry name" value="P-loop containing nucleoside triphosphate hydrolases"/>
    <property type="match status" value="3"/>
</dbReference>
<proteinExistence type="predicted"/>
<sequence length="373" mass="42401">MTKVQKGRIKHVFPGGNTSKGFYSFYDYIIPPDTTRIFIIKGGPGVGKSTFMRKIGEAMLERGYDIEFHHCSSDNASLDGVVIPAIGVALIDGTAPHIVDPKNPGCVDEIIHLGDFWDEEGMRSHKKDIIEANQEVSRLFERAYRFLKAAQVVYDDWEKANQEAMDYGKANKIAANLIEKVFTRDVSTRIGEERHLFASAITPDGMVNYLETIVGPCKKRYIIEGRPGTGKSTLLRKIATAAVERGYKVEMYHCALNPEKIEHVVVPELSIAFTKSIEPHLYSPQNGDEKINMDYCLNAEILEKYEKLVEENEKIFNKLFNRAIKFISQAKKTHDHMETFYIPNMDFDAISRLWEHTLDRIIGYAEEIDKKVG</sequence>
<dbReference type="RefSeq" id="WP_127015624.1">
    <property type="nucleotide sequence ID" value="NZ_CP016379.1"/>
</dbReference>
<dbReference type="OrthoDB" id="9781752at2"/>
<dbReference type="Proteomes" id="UP000267250">
    <property type="component" value="Chromosome"/>
</dbReference>
<reference evidence="1 2" key="1">
    <citation type="submission" date="2016-07" db="EMBL/GenBank/DDBJ databases">
        <title>Genome and transcriptome analysis of iron-reducing fermentative bacteria Anoxybacter fermentans.</title>
        <authorList>
            <person name="Zeng X."/>
            <person name="Shao Z."/>
        </authorList>
    </citation>
    <scope>NUCLEOTIDE SEQUENCE [LARGE SCALE GENOMIC DNA]</scope>
    <source>
        <strain evidence="1 2">DY22613</strain>
    </source>
</reference>
<dbReference type="CDD" id="cd01983">
    <property type="entry name" value="SIMIBI"/>
    <property type="match status" value="1"/>
</dbReference>
<dbReference type="Gene3D" id="3.40.50.300">
    <property type="entry name" value="P-loop containing nucleotide triphosphate hydrolases"/>
    <property type="match status" value="1"/>
</dbReference>
<keyword evidence="2" id="KW-1185">Reference proteome</keyword>
<gene>
    <name evidence="1" type="ORF">BBF96_02095</name>
</gene>
<dbReference type="AlphaFoldDB" id="A0A3Q9HNW8"/>
<organism evidence="1 2">
    <name type="scientific">Anoxybacter fermentans</name>
    <dbReference type="NCBI Taxonomy" id="1323375"/>
    <lineage>
        <taxon>Bacteria</taxon>
        <taxon>Bacillati</taxon>
        <taxon>Bacillota</taxon>
        <taxon>Clostridia</taxon>
        <taxon>Halanaerobiales</taxon>
        <taxon>Anoxybacter</taxon>
    </lineage>
</organism>
<evidence type="ECO:0008006" key="3">
    <source>
        <dbReference type="Google" id="ProtNLM"/>
    </source>
</evidence>
<dbReference type="InterPro" id="IPR027417">
    <property type="entry name" value="P-loop_NTPase"/>
</dbReference>
<protein>
    <recommendedName>
        <fullName evidence="3">ATPase</fullName>
    </recommendedName>
</protein>